<organism evidence="1 2">
    <name type="scientific">Hyalomma asiaticum</name>
    <name type="common">Tick</name>
    <dbReference type="NCBI Taxonomy" id="266040"/>
    <lineage>
        <taxon>Eukaryota</taxon>
        <taxon>Metazoa</taxon>
        <taxon>Ecdysozoa</taxon>
        <taxon>Arthropoda</taxon>
        <taxon>Chelicerata</taxon>
        <taxon>Arachnida</taxon>
        <taxon>Acari</taxon>
        <taxon>Parasitiformes</taxon>
        <taxon>Ixodida</taxon>
        <taxon>Ixodoidea</taxon>
        <taxon>Ixodidae</taxon>
        <taxon>Hyalomminae</taxon>
        <taxon>Hyalomma</taxon>
    </lineage>
</organism>
<comment type="caution">
    <text evidence="1">The sequence shown here is derived from an EMBL/GenBank/DDBJ whole genome shotgun (WGS) entry which is preliminary data.</text>
</comment>
<sequence>MSYGNGTWGPEAPRQGSLINPSSFYVCPGKAPTRTQRWGWFVANTPARKQVLPLGTKCLADATCGQGSAV</sequence>
<name>A0ACB7SNF9_HYAAI</name>
<proteinExistence type="predicted"/>
<protein>
    <submittedName>
        <fullName evidence="1">Uncharacterized protein</fullName>
    </submittedName>
</protein>
<accession>A0ACB7SNF9</accession>
<dbReference type="EMBL" id="CM023483">
    <property type="protein sequence ID" value="KAH6936496.1"/>
    <property type="molecule type" value="Genomic_DNA"/>
</dbReference>
<evidence type="ECO:0000313" key="1">
    <source>
        <dbReference type="EMBL" id="KAH6936496.1"/>
    </source>
</evidence>
<reference evidence="1" key="1">
    <citation type="submission" date="2020-05" db="EMBL/GenBank/DDBJ databases">
        <title>Large-scale comparative analyses of tick genomes elucidate their genetic diversity and vector capacities.</title>
        <authorList>
            <person name="Jia N."/>
            <person name="Wang J."/>
            <person name="Shi W."/>
            <person name="Du L."/>
            <person name="Sun Y."/>
            <person name="Zhan W."/>
            <person name="Jiang J."/>
            <person name="Wang Q."/>
            <person name="Zhang B."/>
            <person name="Ji P."/>
            <person name="Sakyi L.B."/>
            <person name="Cui X."/>
            <person name="Yuan T."/>
            <person name="Jiang B."/>
            <person name="Yang W."/>
            <person name="Lam T.T.-Y."/>
            <person name="Chang Q."/>
            <person name="Ding S."/>
            <person name="Wang X."/>
            <person name="Zhu J."/>
            <person name="Ruan X."/>
            <person name="Zhao L."/>
            <person name="Wei J."/>
            <person name="Que T."/>
            <person name="Du C."/>
            <person name="Cheng J."/>
            <person name="Dai P."/>
            <person name="Han X."/>
            <person name="Huang E."/>
            <person name="Gao Y."/>
            <person name="Liu J."/>
            <person name="Shao H."/>
            <person name="Ye R."/>
            <person name="Li L."/>
            <person name="Wei W."/>
            <person name="Wang X."/>
            <person name="Wang C."/>
            <person name="Yang T."/>
            <person name="Huo Q."/>
            <person name="Li W."/>
            <person name="Guo W."/>
            <person name="Chen H."/>
            <person name="Zhou L."/>
            <person name="Ni X."/>
            <person name="Tian J."/>
            <person name="Zhou Y."/>
            <person name="Sheng Y."/>
            <person name="Liu T."/>
            <person name="Pan Y."/>
            <person name="Xia L."/>
            <person name="Li J."/>
            <person name="Zhao F."/>
            <person name="Cao W."/>
        </authorList>
    </citation>
    <scope>NUCLEOTIDE SEQUENCE</scope>
    <source>
        <strain evidence="1">Hyas-2018</strain>
    </source>
</reference>
<dbReference type="Proteomes" id="UP000821845">
    <property type="component" value="Chromosome 3"/>
</dbReference>
<evidence type="ECO:0000313" key="2">
    <source>
        <dbReference type="Proteomes" id="UP000821845"/>
    </source>
</evidence>
<keyword evidence="2" id="KW-1185">Reference proteome</keyword>
<gene>
    <name evidence="1" type="ORF">HPB50_018237</name>
</gene>